<organism evidence="1 2">
    <name type="scientific">Ceratitis capitata</name>
    <name type="common">Mediterranean fruit fly</name>
    <name type="synonym">Tephritis capitata</name>
    <dbReference type="NCBI Taxonomy" id="7213"/>
    <lineage>
        <taxon>Eukaryota</taxon>
        <taxon>Metazoa</taxon>
        <taxon>Ecdysozoa</taxon>
        <taxon>Arthropoda</taxon>
        <taxon>Hexapoda</taxon>
        <taxon>Insecta</taxon>
        <taxon>Pterygota</taxon>
        <taxon>Neoptera</taxon>
        <taxon>Endopterygota</taxon>
        <taxon>Diptera</taxon>
        <taxon>Brachycera</taxon>
        <taxon>Muscomorpha</taxon>
        <taxon>Tephritoidea</taxon>
        <taxon>Tephritidae</taxon>
        <taxon>Ceratitis</taxon>
        <taxon>Ceratitis</taxon>
    </lineage>
</organism>
<name>A0A811VGU5_CERCA</name>
<dbReference type="EMBL" id="CAJHJT010000056">
    <property type="protein sequence ID" value="CAD7014291.1"/>
    <property type="molecule type" value="Genomic_DNA"/>
</dbReference>
<evidence type="ECO:0000313" key="1">
    <source>
        <dbReference type="EMBL" id="CAD7014291.1"/>
    </source>
</evidence>
<sequence length="70" mass="7855">MICSEASKCPLVAMTNRMLTSLRRSYEERGQHFAANESVALVVAVASLLQQQAQQQEELENYNKIALSRV</sequence>
<accession>A0A811VGU5</accession>
<dbReference type="Proteomes" id="UP000606786">
    <property type="component" value="Unassembled WGS sequence"/>
</dbReference>
<proteinExistence type="predicted"/>
<protein>
    <submittedName>
        <fullName evidence="1">(Mediterranean fruit fly) hypothetical protein</fullName>
    </submittedName>
</protein>
<evidence type="ECO:0000313" key="2">
    <source>
        <dbReference type="Proteomes" id="UP000606786"/>
    </source>
</evidence>
<comment type="caution">
    <text evidence="1">The sequence shown here is derived from an EMBL/GenBank/DDBJ whole genome shotgun (WGS) entry which is preliminary data.</text>
</comment>
<dbReference type="AlphaFoldDB" id="A0A811VGU5"/>
<gene>
    <name evidence="1" type="ORF">CCAP1982_LOCUS22293</name>
</gene>
<keyword evidence="2" id="KW-1185">Reference proteome</keyword>
<reference evidence="1" key="1">
    <citation type="submission" date="2020-11" db="EMBL/GenBank/DDBJ databases">
        <authorList>
            <person name="Whitehead M."/>
        </authorList>
    </citation>
    <scope>NUCLEOTIDE SEQUENCE</scope>
    <source>
        <strain evidence="1">EGII</strain>
    </source>
</reference>